<feature type="non-terminal residue" evidence="1">
    <location>
        <position position="1"/>
    </location>
</feature>
<sequence>QPAPDPQGFRFSNFRADPTEQKAPPHTLEHRVQRDSHKDIIKVRFICQGGLDRSVGEKPIALGWGICNMRPWGGEAGGGTGR</sequence>
<reference evidence="1" key="1">
    <citation type="submission" date="2023-05" db="EMBL/GenBank/DDBJ databases">
        <authorList>
            <consortium name="ELIXIR-Norway"/>
        </authorList>
    </citation>
    <scope>NUCLEOTIDE SEQUENCE</scope>
</reference>
<evidence type="ECO:0000313" key="2">
    <source>
        <dbReference type="Proteomes" id="UP001162501"/>
    </source>
</evidence>
<protein>
    <submittedName>
        <fullName evidence="1">Uncharacterized protein</fullName>
    </submittedName>
</protein>
<accession>A0AC59Y184</accession>
<organism evidence="1 2">
    <name type="scientific">Rangifer tarandus platyrhynchus</name>
    <name type="common">Svalbard reindeer</name>
    <dbReference type="NCBI Taxonomy" id="3082113"/>
    <lineage>
        <taxon>Eukaryota</taxon>
        <taxon>Metazoa</taxon>
        <taxon>Chordata</taxon>
        <taxon>Craniata</taxon>
        <taxon>Vertebrata</taxon>
        <taxon>Euteleostomi</taxon>
        <taxon>Mammalia</taxon>
        <taxon>Eutheria</taxon>
        <taxon>Laurasiatheria</taxon>
        <taxon>Artiodactyla</taxon>
        <taxon>Ruminantia</taxon>
        <taxon>Pecora</taxon>
        <taxon>Cervidae</taxon>
        <taxon>Odocoileinae</taxon>
        <taxon>Rangifer</taxon>
    </lineage>
</organism>
<reference evidence="1" key="2">
    <citation type="submission" date="2025-03" db="EMBL/GenBank/DDBJ databases">
        <authorList>
            <consortium name="ELIXIR-Norway"/>
            <consortium name="Elixir Norway"/>
        </authorList>
    </citation>
    <scope>NUCLEOTIDE SEQUENCE</scope>
</reference>
<name>A0AC59Y184_RANTA</name>
<dbReference type="EMBL" id="OX596085">
    <property type="protein sequence ID" value="CAM9287841.1"/>
    <property type="molecule type" value="Genomic_DNA"/>
</dbReference>
<gene>
    <name evidence="1" type="ORF">MRATA1EN22A_LOCUS464</name>
</gene>
<proteinExistence type="predicted"/>
<feature type="non-terminal residue" evidence="1">
    <location>
        <position position="82"/>
    </location>
</feature>
<evidence type="ECO:0000313" key="1">
    <source>
        <dbReference type="EMBL" id="CAM9287841.1"/>
    </source>
</evidence>
<dbReference type="Proteomes" id="UP001162501">
    <property type="component" value="Chromosome 1"/>
</dbReference>